<name>A0A8T3VEP3_9EURY</name>
<proteinExistence type="predicted"/>
<comment type="caution">
    <text evidence="1">The sequence shown here is derived from an EMBL/GenBank/DDBJ whole genome shotgun (WGS) entry which is preliminary data.</text>
</comment>
<gene>
    <name evidence="1" type="ORF">E7Z79_08110</name>
</gene>
<dbReference type="Proteomes" id="UP000783037">
    <property type="component" value="Unassembled WGS sequence"/>
</dbReference>
<dbReference type="Gene3D" id="1.10.10.60">
    <property type="entry name" value="Homeodomain-like"/>
    <property type="match status" value="2"/>
</dbReference>
<organism evidence="1 2">
    <name type="scientific">Methanobrevibacter thaueri</name>
    <dbReference type="NCBI Taxonomy" id="190975"/>
    <lineage>
        <taxon>Archaea</taxon>
        <taxon>Methanobacteriati</taxon>
        <taxon>Methanobacteriota</taxon>
        <taxon>Methanomada group</taxon>
        <taxon>Methanobacteria</taxon>
        <taxon>Methanobacteriales</taxon>
        <taxon>Methanobacteriaceae</taxon>
        <taxon>Methanobrevibacter</taxon>
    </lineage>
</organism>
<evidence type="ECO:0000313" key="1">
    <source>
        <dbReference type="EMBL" id="MBE6502387.1"/>
    </source>
</evidence>
<reference evidence="1" key="1">
    <citation type="submission" date="2019-04" db="EMBL/GenBank/DDBJ databases">
        <title>Evolution of Biomass-Degrading Anaerobic Consortia Revealed by Metagenomics.</title>
        <authorList>
            <person name="Peng X."/>
        </authorList>
    </citation>
    <scope>NUCLEOTIDE SEQUENCE</scope>
    <source>
        <strain evidence="1">SIG18</strain>
    </source>
</reference>
<dbReference type="SUPFAM" id="SSF46689">
    <property type="entry name" value="Homeodomain-like"/>
    <property type="match status" value="1"/>
</dbReference>
<dbReference type="AlphaFoldDB" id="A0A8T3VEP3"/>
<dbReference type="EMBL" id="SUTK01000054">
    <property type="protein sequence ID" value="MBE6502387.1"/>
    <property type="molecule type" value="Genomic_DNA"/>
</dbReference>
<dbReference type="RefSeq" id="WP_303739475.1">
    <property type="nucleotide sequence ID" value="NZ_SUTK01000054.1"/>
</dbReference>
<protein>
    <submittedName>
        <fullName evidence="1">Uncharacterized protein</fullName>
    </submittedName>
</protein>
<evidence type="ECO:0000313" key="2">
    <source>
        <dbReference type="Proteomes" id="UP000783037"/>
    </source>
</evidence>
<dbReference type="InterPro" id="IPR009057">
    <property type="entry name" value="Homeodomain-like_sf"/>
</dbReference>
<sequence>MDEKVTTIHITKALSFSIIVDLMDEYPNLQEITCAPSVYKRTPEKYIEALKNLDIEVRTKYNWGAKSRSNDIEFYVAKLSNEGLSARQISQRLEIPLSRVYYLLKKSKTNFDNRKRKHDHTKIKQLKEEGLTAKEISEMLDIPLRSVYYILNKK</sequence>
<accession>A0A8T3VEP3</accession>